<dbReference type="GeneID" id="36402774"/>
<dbReference type="AlphaFoldDB" id="A0A0P1B6T7"/>
<accession>A0A0P1B6T7</accession>
<name>A0A0P1B6T7_PLAHL</name>
<organism evidence="1 2">
    <name type="scientific">Plasmopara halstedii</name>
    <name type="common">Downy mildew of sunflower</name>
    <dbReference type="NCBI Taxonomy" id="4781"/>
    <lineage>
        <taxon>Eukaryota</taxon>
        <taxon>Sar</taxon>
        <taxon>Stramenopiles</taxon>
        <taxon>Oomycota</taxon>
        <taxon>Peronosporomycetes</taxon>
        <taxon>Peronosporales</taxon>
        <taxon>Peronosporaceae</taxon>
        <taxon>Plasmopara</taxon>
    </lineage>
</organism>
<protein>
    <submittedName>
        <fullName evidence="1">Uncharacterized protein</fullName>
    </submittedName>
</protein>
<dbReference type="Proteomes" id="UP000054928">
    <property type="component" value="Unassembled WGS sequence"/>
</dbReference>
<proteinExistence type="predicted"/>
<keyword evidence="2" id="KW-1185">Reference proteome</keyword>
<dbReference type="RefSeq" id="XP_024586355.1">
    <property type="nucleotide sequence ID" value="XM_024721237.1"/>
</dbReference>
<dbReference type="EMBL" id="CCYD01003101">
    <property type="protein sequence ID" value="CEG49986.1"/>
    <property type="molecule type" value="Genomic_DNA"/>
</dbReference>
<evidence type="ECO:0000313" key="2">
    <source>
        <dbReference type="Proteomes" id="UP000054928"/>
    </source>
</evidence>
<reference evidence="2" key="1">
    <citation type="submission" date="2014-09" db="EMBL/GenBank/DDBJ databases">
        <authorList>
            <person name="Sharma Rahul"/>
            <person name="Thines Marco"/>
        </authorList>
    </citation>
    <scope>NUCLEOTIDE SEQUENCE [LARGE SCALE GENOMIC DNA]</scope>
</reference>
<evidence type="ECO:0000313" key="1">
    <source>
        <dbReference type="EMBL" id="CEG49986.1"/>
    </source>
</evidence>
<sequence length="52" mass="5824">MMKSTIAIDPMPLSFAISLKENSKQRMSSNLQHPMPRSLTNNAAMKTLKIYG</sequence>